<evidence type="ECO:0000256" key="6">
    <source>
        <dbReference type="SAM" id="MobiDB-lite"/>
    </source>
</evidence>
<protein>
    <submittedName>
        <fullName evidence="8">Ethionine resistance protein</fullName>
    </submittedName>
</protein>
<dbReference type="InterPro" id="IPR045069">
    <property type="entry name" value="MATE_euk"/>
</dbReference>
<keyword evidence="3 7" id="KW-0812">Transmembrane</keyword>
<feature type="transmembrane region" description="Helical" evidence="7">
    <location>
        <begin position="312"/>
        <end position="330"/>
    </location>
</feature>
<dbReference type="AlphaFoldDB" id="A0A9W8DYM6"/>
<feature type="transmembrane region" description="Helical" evidence="7">
    <location>
        <begin position="495"/>
        <end position="519"/>
    </location>
</feature>
<dbReference type="NCBIfam" id="TIGR00797">
    <property type="entry name" value="matE"/>
    <property type="match status" value="1"/>
</dbReference>
<evidence type="ECO:0000256" key="1">
    <source>
        <dbReference type="ARBA" id="ARBA00004141"/>
    </source>
</evidence>
<evidence type="ECO:0000256" key="4">
    <source>
        <dbReference type="ARBA" id="ARBA00022989"/>
    </source>
</evidence>
<evidence type="ECO:0000313" key="8">
    <source>
        <dbReference type="EMBL" id="KAJ1923709.1"/>
    </source>
</evidence>
<feature type="transmembrane region" description="Helical" evidence="7">
    <location>
        <begin position="370"/>
        <end position="395"/>
    </location>
</feature>
<dbReference type="OrthoDB" id="2126698at2759"/>
<comment type="subcellular location">
    <subcellularLocation>
        <location evidence="1">Membrane</location>
        <topology evidence="1">Multi-pass membrane protein</topology>
    </subcellularLocation>
</comment>
<feature type="transmembrane region" description="Helical" evidence="7">
    <location>
        <begin position="271"/>
        <end position="292"/>
    </location>
</feature>
<feature type="transmembrane region" description="Helical" evidence="7">
    <location>
        <begin position="592"/>
        <end position="615"/>
    </location>
</feature>
<evidence type="ECO:0000256" key="7">
    <source>
        <dbReference type="SAM" id="Phobius"/>
    </source>
</evidence>
<feature type="region of interest" description="Disordered" evidence="6">
    <location>
        <begin position="94"/>
        <end position="113"/>
    </location>
</feature>
<evidence type="ECO:0000256" key="3">
    <source>
        <dbReference type="ARBA" id="ARBA00022692"/>
    </source>
</evidence>
<feature type="region of interest" description="Disordered" evidence="6">
    <location>
        <begin position="145"/>
        <end position="167"/>
    </location>
</feature>
<sequence>MASIWNFLRGSGTHNDTRPASPAQAGSPDLSPPPTFAAVVVGAASHHPRSPHDPRLKPSNETDSLLSHRRGSGERHPTSPGAISYADVVAHGTHQTGIPQANGPVSGNSTRPPAHYDAIPVDGADHAQNSLAHRLAEARGQTVEGDYFYPSSNDGEAGDDDTTTTTSLLLPSPRTSILAGVPWSAYRKEARTLARLSYPVVLAYLLQYSITVASVFALGHLGASALAASALATMFASVTGWAFGVGLVTALDTLCSQSFTGASDIHAVGVYLQRGIVAIVLCHVPICIMWWHSETLLLLIGQPPQIAHLAGLYLRYLVPACLPSLLFECVKRYLQAQEIMHASTLVLCFVSPLNFLLNFALVWWEPIALGYIGAPIATCISNWLMFILIVLYASYVDGYQAWGGWSRQAYRNLGQFMSLGLPGVVMICAEWWAFEFTALAISYMGETSLAAQSILFTTVAFAFQIPEGIAVSCTNRIGNLLGAGKPRAAAIASRVGLAFAAVLGLLVATTFMVAGRWWGYLFTDVPEVVQLVANLMSFAGAFQVLDGTSAVLAGILRGQGRQKLGAILTFPSYYILAIPLGLVLGFRAGWGIYGVWAGLCAGISTIFASQLYFVLRSDWVREVDLCRKRVGDETDIESSAGSQHDEV</sequence>
<dbReference type="CDD" id="cd13132">
    <property type="entry name" value="MATE_eukaryotic"/>
    <property type="match status" value="1"/>
</dbReference>
<feature type="transmembrane region" description="Helical" evidence="7">
    <location>
        <begin position="225"/>
        <end position="251"/>
    </location>
</feature>
<dbReference type="GO" id="GO:0016020">
    <property type="term" value="C:membrane"/>
    <property type="evidence" value="ECO:0007669"/>
    <property type="project" value="UniProtKB-SubCell"/>
</dbReference>
<evidence type="ECO:0000256" key="5">
    <source>
        <dbReference type="ARBA" id="ARBA00023136"/>
    </source>
</evidence>
<feature type="region of interest" description="Disordered" evidence="6">
    <location>
        <begin position="8"/>
        <end position="82"/>
    </location>
</feature>
<feature type="compositionally biased region" description="Basic and acidic residues" evidence="6">
    <location>
        <begin position="50"/>
        <end position="60"/>
    </location>
</feature>
<dbReference type="InterPro" id="IPR002528">
    <property type="entry name" value="MATE_fam"/>
</dbReference>
<gene>
    <name evidence="8" type="primary">ERC1_7</name>
    <name evidence="8" type="ORF">IWQ60_005703</name>
</gene>
<dbReference type="GO" id="GO:1990961">
    <property type="term" value="P:xenobiotic detoxification by transmembrane export across the plasma membrane"/>
    <property type="evidence" value="ECO:0007669"/>
    <property type="project" value="InterPro"/>
</dbReference>
<feature type="transmembrane region" description="Helical" evidence="7">
    <location>
        <begin position="342"/>
        <end position="364"/>
    </location>
</feature>
<organism evidence="8 9">
    <name type="scientific">Tieghemiomyces parasiticus</name>
    <dbReference type="NCBI Taxonomy" id="78921"/>
    <lineage>
        <taxon>Eukaryota</taxon>
        <taxon>Fungi</taxon>
        <taxon>Fungi incertae sedis</taxon>
        <taxon>Zoopagomycota</taxon>
        <taxon>Kickxellomycotina</taxon>
        <taxon>Dimargaritomycetes</taxon>
        <taxon>Dimargaritales</taxon>
        <taxon>Dimargaritaceae</taxon>
        <taxon>Tieghemiomyces</taxon>
    </lineage>
</organism>
<evidence type="ECO:0000313" key="9">
    <source>
        <dbReference type="Proteomes" id="UP001150569"/>
    </source>
</evidence>
<feature type="transmembrane region" description="Helical" evidence="7">
    <location>
        <begin position="454"/>
        <end position="474"/>
    </location>
</feature>
<feature type="compositionally biased region" description="Polar residues" evidence="6">
    <location>
        <begin position="94"/>
        <end position="111"/>
    </location>
</feature>
<evidence type="ECO:0000256" key="2">
    <source>
        <dbReference type="ARBA" id="ARBA00010199"/>
    </source>
</evidence>
<dbReference type="Pfam" id="PF01554">
    <property type="entry name" value="MatE"/>
    <property type="match status" value="2"/>
</dbReference>
<dbReference type="PANTHER" id="PTHR11206">
    <property type="entry name" value="MULTIDRUG RESISTANCE PROTEIN"/>
    <property type="match status" value="1"/>
</dbReference>
<dbReference type="GO" id="GO:0015297">
    <property type="term" value="F:antiporter activity"/>
    <property type="evidence" value="ECO:0007669"/>
    <property type="project" value="InterPro"/>
</dbReference>
<dbReference type="EMBL" id="JANBPT010000317">
    <property type="protein sequence ID" value="KAJ1923709.1"/>
    <property type="molecule type" value="Genomic_DNA"/>
</dbReference>
<dbReference type="GO" id="GO:0042910">
    <property type="term" value="F:xenobiotic transmembrane transporter activity"/>
    <property type="evidence" value="ECO:0007669"/>
    <property type="project" value="InterPro"/>
</dbReference>
<keyword evidence="5 7" id="KW-0472">Membrane</keyword>
<dbReference type="Proteomes" id="UP001150569">
    <property type="component" value="Unassembled WGS sequence"/>
</dbReference>
<comment type="similarity">
    <text evidence="2">Belongs to the multi antimicrobial extrusion (MATE) (TC 2.A.66.1) family.</text>
</comment>
<feature type="transmembrane region" description="Helical" evidence="7">
    <location>
        <begin position="196"/>
        <end position="219"/>
    </location>
</feature>
<feature type="transmembrane region" description="Helical" evidence="7">
    <location>
        <begin position="531"/>
        <end position="552"/>
    </location>
</feature>
<keyword evidence="4 7" id="KW-1133">Transmembrane helix</keyword>
<name>A0A9W8DYM6_9FUNG</name>
<proteinExistence type="inferred from homology"/>
<reference evidence="8" key="1">
    <citation type="submission" date="2022-07" db="EMBL/GenBank/DDBJ databases">
        <title>Phylogenomic reconstructions and comparative analyses of Kickxellomycotina fungi.</title>
        <authorList>
            <person name="Reynolds N.K."/>
            <person name="Stajich J.E."/>
            <person name="Barry K."/>
            <person name="Grigoriev I.V."/>
            <person name="Crous P."/>
            <person name="Smith M.E."/>
        </authorList>
    </citation>
    <scope>NUCLEOTIDE SEQUENCE</scope>
    <source>
        <strain evidence="8">RSA 861</strain>
    </source>
</reference>
<keyword evidence="9" id="KW-1185">Reference proteome</keyword>
<feature type="transmembrane region" description="Helical" evidence="7">
    <location>
        <begin position="564"/>
        <end position="586"/>
    </location>
</feature>
<feature type="transmembrane region" description="Helical" evidence="7">
    <location>
        <begin position="416"/>
        <end position="434"/>
    </location>
</feature>
<comment type="caution">
    <text evidence="8">The sequence shown here is derived from an EMBL/GenBank/DDBJ whole genome shotgun (WGS) entry which is preliminary data.</text>
</comment>
<accession>A0A9W8DYM6</accession>